<feature type="chain" id="PRO_5036379278" description="RxLR effector protein" evidence="2">
    <location>
        <begin position="21"/>
        <end position="99"/>
    </location>
</feature>
<sequence>MKLAAVAVAAVLATASVVAADSPALRALADVPKTGTATGTGPVEATNAQPAAGAPKDKKEWGWGGPWGWGAGGWGRPWGCGGGWGGGWGGAGCGGGWGW</sequence>
<comment type="caution">
    <text evidence="5">The sequence shown here is derived from an EMBL/GenBank/DDBJ whole genome shotgun (WGS) entry which is preliminary data.</text>
</comment>
<feature type="compositionally biased region" description="Gly residues" evidence="1">
    <location>
        <begin position="62"/>
        <end position="99"/>
    </location>
</feature>
<dbReference type="AlphaFoldDB" id="A0A6A3DB70"/>
<reference evidence="8 9" key="1">
    <citation type="submission" date="2018-08" db="EMBL/GenBank/DDBJ databases">
        <title>Genomic investigation of the strawberry pathogen Phytophthora fragariae indicates pathogenicity is determined by transcriptional variation in three key races.</title>
        <authorList>
            <person name="Adams T.M."/>
            <person name="Armitage A.D."/>
            <person name="Sobczyk M.K."/>
            <person name="Bates H.J."/>
            <person name="Dunwell J.M."/>
            <person name="Nellist C.F."/>
            <person name="Harrison R.J."/>
        </authorList>
    </citation>
    <scope>NUCLEOTIDE SEQUENCE [LARGE SCALE GENOMIC DNA]</scope>
    <source>
        <strain evidence="7 9">A4</strain>
        <strain evidence="5 8">NOV-9</strain>
    </source>
</reference>
<proteinExistence type="predicted"/>
<dbReference type="Proteomes" id="UP000437068">
    <property type="component" value="Unassembled WGS sequence"/>
</dbReference>
<dbReference type="EMBL" id="QXGF01006915">
    <property type="protein sequence ID" value="KAE8917626.1"/>
    <property type="molecule type" value="Genomic_DNA"/>
</dbReference>
<evidence type="ECO:0008006" key="10">
    <source>
        <dbReference type="Google" id="ProtNLM"/>
    </source>
</evidence>
<evidence type="ECO:0000313" key="3">
    <source>
        <dbReference type="EMBL" id="KAE8917045.1"/>
    </source>
</evidence>
<feature type="region of interest" description="Disordered" evidence="1">
    <location>
        <begin position="32"/>
        <end position="99"/>
    </location>
</feature>
<keyword evidence="2" id="KW-0732">Signal</keyword>
<dbReference type="EMBL" id="QXGF01007079">
    <property type="protein sequence ID" value="KAE8917526.1"/>
    <property type="molecule type" value="Genomic_DNA"/>
</dbReference>
<evidence type="ECO:0000313" key="4">
    <source>
        <dbReference type="EMBL" id="KAE8917206.1"/>
    </source>
</evidence>
<gene>
    <name evidence="7" type="ORF">PF001_g31440</name>
    <name evidence="6" type="ORF">PF009_g32054</name>
    <name evidence="5" type="ORF">PF009_g32152</name>
    <name evidence="4" type="ORF">PF009_g32472</name>
    <name evidence="3" type="ORF">PF009_g32634</name>
</gene>
<evidence type="ECO:0000313" key="6">
    <source>
        <dbReference type="EMBL" id="KAE8917626.1"/>
    </source>
</evidence>
<evidence type="ECO:0000256" key="1">
    <source>
        <dbReference type="SAM" id="MobiDB-lite"/>
    </source>
</evidence>
<evidence type="ECO:0000313" key="8">
    <source>
        <dbReference type="Proteomes" id="UP000429523"/>
    </source>
</evidence>
<evidence type="ECO:0000313" key="7">
    <source>
        <dbReference type="EMBL" id="KAE9264065.1"/>
    </source>
</evidence>
<dbReference type="EMBL" id="QXGF01008175">
    <property type="protein sequence ID" value="KAE8917045.1"/>
    <property type="molecule type" value="Genomic_DNA"/>
</dbReference>
<evidence type="ECO:0000313" key="9">
    <source>
        <dbReference type="Proteomes" id="UP000437068"/>
    </source>
</evidence>
<dbReference type="EMBL" id="QXGE01007064">
    <property type="protein sequence ID" value="KAE9264065.1"/>
    <property type="molecule type" value="Genomic_DNA"/>
</dbReference>
<dbReference type="EMBL" id="QXGF01007761">
    <property type="protein sequence ID" value="KAE8917206.1"/>
    <property type="molecule type" value="Genomic_DNA"/>
</dbReference>
<name>A0A6A3DB70_9STRA</name>
<evidence type="ECO:0000256" key="2">
    <source>
        <dbReference type="SAM" id="SignalP"/>
    </source>
</evidence>
<feature type="signal peptide" evidence="2">
    <location>
        <begin position="1"/>
        <end position="20"/>
    </location>
</feature>
<accession>A0A6A3DB70</accession>
<dbReference type="Proteomes" id="UP000429523">
    <property type="component" value="Unassembled WGS sequence"/>
</dbReference>
<evidence type="ECO:0000313" key="5">
    <source>
        <dbReference type="EMBL" id="KAE8917526.1"/>
    </source>
</evidence>
<protein>
    <recommendedName>
        <fullName evidence="10">RxLR effector protein</fullName>
    </recommendedName>
</protein>
<organism evidence="5 8">
    <name type="scientific">Phytophthora fragariae</name>
    <dbReference type="NCBI Taxonomy" id="53985"/>
    <lineage>
        <taxon>Eukaryota</taxon>
        <taxon>Sar</taxon>
        <taxon>Stramenopiles</taxon>
        <taxon>Oomycota</taxon>
        <taxon>Peronosporomycetes</taxon>
        <taxon>Peronosporales</taxon>
        <taxon>Peronosporaceae</taxon>
        <taxon>Phytophthora</taxon>
    </lineage>
</organism>